<name>A0A1G6V253_PEPNI</name>
<dbReference type="EMBL" id="FNAF01000003">
    <property type="protein sequence ID" value="SDD47026.1"/>
    <property type="molecule type" value="Genomic_DNA"/>
</dbReference>
<proteinExistence type="predicted"/>
<feature type="transmembrane region" description="Helical" evidence="1">
    <location>
        <begin position="6"/>
        <end position="25"/>
    </location>
</feature>
<organism evidence="2 3">
    <name type="scientific">Peptococcus niger</name>
    <dbReference type="NCBI Taxonomy" id="2741"/>
    <lineage>
        <taxon>Bacteria</taxon>
        <taxon>Bacillati</taxon>
        <taxon>Bacillota</taxon>
        <taxon>Clostridia</taxon>
        <taxon>Eubacteriales</taxon>
        <taxon>Peptococcaceae</taxon>
        <taxon>Peptococcus</taxon>
    </lineage>
</organism>
<accession>A0A1G6V253</accession>
<feature type="transmembrane region" description="Helical" evidence="1">
    <location>
        <begin position="32"/>
        <end position="54"/>
    </location>
</feature>
<dbReference type="AlphaFoldDB" id="A0A1G6V253"/>
<evidence type="ECO:0000313" key="3">
    <source>
        <dbReference type="Proteomes" id="UP000198995"/>
    </source>
</evidence>
<protein>
    <submittedName>
        <fullName evidence="2">Uncharacterized protein</fullName>
    </submittedName>
</protein>
<keyword evidence="1" id="KW-1133">Transmembrane helix</keyword>
<keyword evidence="3" id="KW-1185">Reference proteome</keyword>
<keyword evidence="1" id="KW-0812">Transmembrane</keyword>
<feature type="transmembrane region" description="Helical" evidence="1">
    <location>
        <begin position="158"/>
        <end position="179"/>
    </location>
</feature>
<dbReference type="Proteomes" id="UP000198995">
    <property type="component" value="Unassembled WGS sequence"/>
</dbReference>
<evidence type="ECO:0000256" key="1">
    <source>
        <dbReference type="SAM" id="Phobius"/>
    </source>
</evidence>
<dbReference type="STRING" id="2741.SAMN04489866_103189"/>
<reference evidence="2 3" key="1">
    <citation type="submission" date="2016-10" db="EMBL/GenBank/DDBJ databases">
        <authorList>
            <person name="de Groot N.N."/>
        </authorList>
    </citation>
    <scope>NUCLEOTIDE SEQUENCE [LARGE SCALE GENOMIC DNA]</scope>
    <source>
        <strain evidence="2 3">DSM 20475</strain>
    </source>
</reference>
<sequence length="181" mass="19937">MMTLAFVWLLRGAVLVFALGLRLILWKRSSLLMPFFTAVALVLGDGLVIAWLTIVPGVDLHRVTVWLFAVAGVALVGQGALEPSYYWVRGFRWGKSDYDAMARAMLVVLQKAGRAPADLRFYPNGVVAIRGADGRLLADLEDALRALDRPDDRWLGQLLALGFVFLCLLALISGLAYYISI</sequence>
<gene>
    <name evidence="2" type="ORF">SAMN04489866_103189</name>
</gene>
<evidence type="ECO:0000313" key="2">
    <source>
        <dbReference type="EMBL" id="SDD47026.1"/>
    </source>
</evidence>
<feature type="transmembrane region" description="Helical" evidence="1">
    <location>
        <begin position="66"/>
        <end position="88"/>
    </location>
</feature>
<keyword evidence="1" id="KW-0472">Membrane</keyword>